<dbReference type="InterPro" id="IPR054180">
    <property type="entry name" value="H-NS-like_N"/>
</dbReference>
<name>A0ABU5IL55_9BURK</name>
<gene>
    <name evidence="6" type="ORF">SM757_23775</name>
</gene>
<sequence>MTSLQELLNQRAELERQIAETQRQERSEAIATIRQLMADHDLSIEDVTATRGASRSAASATDGRRAKVAAKYRNPATGESWTGRGLQPKWLKAALAEGKQLADFLIPDAA</sequence>
<dbReference type="Gene3D" id="4.10.430.10">
    <property type="entry name" value="Histone-like protein H-NS, C-terminal domain"/>
    <property type="match status" value="1"/>
</dbReference>
<dbReference type="EMBL" id="JAXOJX010000047">
    <property type="protein sequence ID" value="MDZ5459601.1"/>
    <property type="molecule type" value="Genomic_DNA"/>
</dbReference>
<keyword evidence="4" id="KW-0238">DNA-binding</keyword>
<reference evidence="6 7" key="1">
    <citation type="submission" date="2023-11" db="EMBL/GenBank/DDBJ databases">
        <title>Draft genome of Azohydromonas lata strain H1 (DSM1123), a polyhydroxyalkanoate producer.</title>
        <authorList>
            <person name="Traversa D."/>
            <person name="D'Addabbo P."/>
            <person name="Pazzani C."/>
            <person name="Manzari C."/>
            <person name="Chiara M."/>
            <person name="Scrascia M."/>
        </authorList>
    </citation>
    <scope>NUCLEOTIDE SEQUENCE [LARGE SCALE GENOMIC DNA]</scope>
    <source>
        <strain evidence="6 7">H1</strain>
    </source>
</reference>
<organism evidence="6 7">
    <name type="scientific">Azohydromonas lata</name>
    <dbReference type="NCBI Taxonomy" id="45677"/>
    <lineage>
        <taxon>Bacteria</taxon>
        <taxon>Pseudomonadati</taxon>
        <taxon>Pseudomonadota</taxon>
        <taxon>Betaproteobacteria</taxon>
        <taxon>Burkholderiales</taxon>
        <taxon>Sphaerotilaceae</taxon>
        <taxon>Azohydromonas</taxon>
    </lineage>
</organism>
<evidence type="ECO:0000313" key="7">
    <source>
        <dbReference type="Proteomes" id="UP001293718"/>
    </source>
</evidence>
<feature type="domain" description="DNA-binding protein H-NS-like C-terminal" evidence="5">
    <location>
        <begin position="62"/>
        <end position="106"/>
    </location>
</feature>
<evidence type="ECO:0000256" key="4">
    <source>
        <dbReference type="ARBA" id="ARBA00023125"/>
    </source>
</evidence>
<dbReference type="InterPro" id="IPR027444">
    <property type="entry name" value="H-NS_C_dom"/>
</dbReference>
<dbReference type="PANTHER" id="PTHR38097">
    <property type="match status" value="1"/>
</dbReference>
<comment type="similarity">
    <text evidence="2">Belongs to the histone-like protein H-NS family.</text>
</comment>
<comment type="caution">
    <text evidence="6">The sequence shown here is derived from an EMBL/GenBank/DDBJ whole genome shotgun (WGS) entry which is preliminary data.</text>
</comment>
<accession>A0ABU5IL55</accession>
<keyword evidence="7" id="KW-1185">Reference proteome</keyword>
<evidence type="ECO:0000256" key="3">
    <source>
        <dbReference type="ARBA" id="ARBA00022490"/>
    </source>
</evidence>
<dbReference type="SMART" id="SM00528">
    <property type="entry name" value="HNS"/>
    <property type="match status" value="1"/>
</dbReference>
<dbReference type="RefSeq" id="WP_322467296.1">
    <property type="nucleotide sequence ID" value="NZ_JAXOJX010000047.1"/>
</dbReference>
<evidence type="ECO:0000256" key="1">
    <source>
        <dbReference type="ARBA" id="ARBA00004453"/>
    </source>
</evidence>
<comment type="subcellular location">
    <subcellularLocation>
        <location evidence="1">Cytoplasm</location>
        <location evidence="1">Nucleoid</location>
    </subcellularLocation>
</comment>
<evidence type="ECO:0000256" key="2">
    <source>
        <dbReference type="ARBA" id="ARBA00010610"/>
    </source>
</evidence>
<evidence type="ECO:0000259" key="5">
    <source>
        <dbReference type="SMART" id="SM00528"/>
    </source>
</evidence>
<proteinExistence type="inferred from homology"/>
<keyword evidence="3" id="KW-0963">Cytoplasm</keyword>
<dbReference type="Proteomes" id="UP001293718">
    <property type="component" value="Unassembled WGS sequence"/>
</dbReference>
<dbReference type="Pfam" id="PF22470">
    <property type="entry name" value="Histone_HNS_N"/>
    <property type="match status" value="1"/>
</dbReference>
<protein>
    <submittedName>
        <fullName evidence="6">H-NS histone family protein</fullName>
    </submittedName>
</protein>
<evidence type="ECO:0000313" key="6">
    <source>
        <dbReference type="EMBL" id="MDZ5459601.1"/>
    </source>
</evidence>
<dbReference type="SUPFAM" id="SSF81273">
    <property type="entry name" value="H-NS histone-like proteins"/>
    <property type="match status" value="1"/>
</dbReference>
<dbReference type="Pfam" id="PF00816">
    <property type="entry name" value="Histone_HNS"/>
    <property type="match status" value="1"/>
</dbReference>
<dbReference type="PANTHER" id="PTHR38097:SF2">
    <property type="entry name" value="DNA-BINDING PROTEIN STPA"/>
    <property type="match status" value="1"/>
</dbReference>
<dbReference type="InterPro" id="IPR037150">
    <property type="entry name" value="H-NS_C_dom_sf"/>
</dbReference>